<dbReference type="AlphaFoldDB" id="A0A0H5BN41"/>
<evidence type="ECO:0000256" key="11">
    <source>
        <dbReference type="ARBA" id="ARBA00049399"/>
    </source>
</evidence>
<evidence type="ECO:0000256" key="2">
    <source>
        <dbReference type="ARBA" id="ARBA00006706"/>
    </source>
</evidence>
<keyword evidence="8" id="KW-0414">Isoprene biosynthesis</keyword>
<dbReference type="EC" id="2.5.1.10" evidence="3"/>
<evidence type="ECO:0000256" key="12">
    <source>
        <dbReference type="RuleBase" id="RU004466"/>
    </source>
</evidence>
<dbReference type="PANTHER" id="PTHR43281:SF1">
    <property type="entry name" value="FARNESYL DIPHOSPHATE SYNTHASE"/>
    <property type="match status" value="1"/>
</dbReference>
<dbReference type="Gene3D" id="1.10.600.10">
    <property type="entry name" value="Farnesyl Diphosphate Synthase"/>
    <property type="match status" value="1"/>
</dbReference>
<evidence type="ECO:0000256" key="5">
    <source>
        <dbReference type="ARBA" id="ARBA00022679"/>
    </source>
</evidence>
<proteinExistence type="inferred from homology"/>
<gene>
    <name evidence="13" type="primary">e-pt1</name>
</gene>
<dbReference type="InterPro" id="IPR053378">
    <property type="entry name" value="Prenyl_diphosphate_synthase"/>
</dbReference>
<evidence type="ECO:0000256" key="7">
    <source>
        <dbReference type="ARBA" id="ARBA00022842"/>
    </source>
</evidence>
<dbReference type="GO" id="GO:0004337">
    <property type="term" value="F:(2E,6E)-farnesyl diphosphate synthase activity"/>
    <property type="evidence" value="ECO:0007669"/>
    <property type="project" value="UniProtKB-EC"/>
</dbReference>
<dbReference type="SFLD" id="SFLDG01017">
    <property type="entry name" value="Polyprenyl_Transferase_Like"/>
    <property type="match status" value="1"/>
</dbReference>
<dbReference type="PANTHER" id="PTHR43281">
    <property type="entry name" value="FARNESYL DIPHOSPHATE SYNTHASE"/>
    <property type="match status" value="1"/>
</dbReference>
<accession>A0A0H5BN41</accession>
<keyword evidence="7" id="KW-0460">Magnesium</keyword>
<reference evidence="13" key="1">
    <citation type="submission" date="2014-01" db="EMBL/GenBank/DDBJ databases">
        <title>FPP synthase from Bacillus clausii.</title>
        <authorList>
            <person name="Sato T."/>
        </authorList>
    </citation>
    <scope>NUCLEOTIDE SEQUENCE</scope>
    <source>
        <strain evidence="13">JCM 9138</strain>
    </source>
</reference>
<keyword evidence="5 12" id="KW-0808">Transferase</keyword>
<dbReference type="FunFam" id="1.10.600.10:FF:000001">
    <property type="entry name" value="Geranylgeranyl diphosphate synthase"/>
    <property type="match status" value="1"/>
</dbReference>
<dbReference type="PROSITE" id="PS00723">
    <property type="entry name" value="POLYPRENYL_SYNTHASE_1"/>
    <property type="match status" value="1"/>
</dbReference>
<dbReference type="PROSITE" id="PS00444">
    <property type="entry name" value="POLYPRENYL_SYNTHASE_2"/>
    <property type="match status" value="1"/>
</dbReference>
<dbReference type="CDD" id="cd00685">
    <property type="entry name" value="Trans_IPPS_HT"/>
    <property type="match status" value="1"/>
</dbReference>
<dbReference type="Pfam" id="PF00348">
    <property type="entry name" value="polyprenyl_synt"/>
    <property type="match status" value="1"/>
</dbReference>
<comment type="similarity">
    <text evidence="2 12">Belongs to the FPP/GGPP synthase family.</text>
</comment>
<dbReference type="SUPFAM" id="SSF48576">
    <property type="entry name" value="Terpenoid synthases"/>
    <property type="match status" value="1"/>
</dbReference>
<evidence type="ECO:0000256" key="4">
    <source>
        <dbReference type="ARBA" id="ARBA00015100"/>
    </source>
</evidence>
<evidence type="ECO:0000256" key="6">
    <source>
        <dbReference type="ARBA" id="ARBA00022723"/>
    </source>
</evidence>
<dbReference type="InterPro" id="IPR033749">
    <property type="entry name" value="Polyprenyl_synt_CS"/>
</dbReference>
<dbReference type="SFLD" id="SFLDS00005">
    <property type="entry name" value="Isoprenoid_Synthase_Type_I"/>
    <property type="match status" value="1"/>
</dbReference>
<evidence type="ECO:0000256" key="1">
    <source>
        <dbReference type="ARBA" id="ARBA00001946"/>
    </source>
</evidence>
<comment type="catalytic activity">
    <reaction evidence="11">
        <text>isopentenyl diphosphate + (2E)-geranyl diphosphate = (2E,6E)-farnesyl diphosphate + diphosphate</text>
        <dbReference type="Rhea" id="RHEA:19361"/>
        <dbReference type="ChEBI" id="CHEBI:33019"/>
        <dbReference type="ChEBI" id="CHEBI:58057"/>
        <dbReference type="ChEBI" id="CHEBI:128769"/>
        <dbReference type="ChEBI" id="CHEBI:175763"/>
        <dbReference type="EC" id="2.5.1.10"/>
    </reaction>
</comment>
<protein>
    <recommendedName>
        <fullName evidence="4">Farnesyl diphosphate synthase</fullName>
        <ecNumber evidence="3">2.5.1.10</ecNumber>
    </recommendedName>
    <alternativeName>
        <fullName evidence="10">(2E,6E)-farnesyl diphosphate synthase</fullName>
    </alternativeName>
    <alternativeName>
        <fullName evidence="9">Geranyltranstransferase</fullName>
    </alternativeName>
</protein>
<name>A0A0H5BN41_SHOCL</name>
<comment type="cofactor">
    <cofactor evidence="1">
        <name>Mg(2+)</name>
        <dbReference type="ChEBI" id="CHEBI:18420"/>
    </cofactor>
</comment>
<dbReference type="RefSeq" id="WP_095335478.1">
    <property type="nucleotide sequence ID" value="NZ_JAMAYQ010000001.1"/>
</dbReference>
<dbReference type="InterPro" id="IPR000092">
    <property type="entry name" value="Polyprenyl_synt"/>
</dbReference>
<dbReference type="InterPro" id="IPR008949">
    <property type="entry name" value="Isoprenoid_synthase_dom_sf"/>
</dbReference>
<dbReference type="GO" id="GO:0046872">
    <property type="term" value="F:metal ion binding"/>
    <property type="evidence" value="ECO:0007669"/>
    <property type="project" value="UniProtKB-KW"/>
</dbReference>
<evidence type="ECO:0000256" key="10">
    <source>
        <dbReference type="ARBA" id="ARBA00032873"/>
    </source>
</evidence>
<organism evidence="13">
    <name type="scientific">Shouchella clausii</name>
    <name type="common">Alkalihalobacillus clausii</name>
    <dbReference type="NCBI Taxonomy" id="79880"/>
    <lineage>
        <taxon>Bacteria</taxon>
        <taxon>Bacillati</taxon>
        <taxon>Bacillota</taxon>
        <taxon>Bacilli</taxon>
        <taxon>Bacillales</taxon>
        <taxon>Bacillaceae</taxon>
        <taxon>Shouchella</taxon>
    </lineage>
</organism>
<dbReference type="GO" id="GO:0016114">
    <property type="term" value="P:terpenoid biosynthetic process"/>
    <property type="evidence" value="ECO:0007669"/>
    <property type="project" value="UniProtKB-ARBA"/>
</dbReference>
<evidence type="ECO:0000256" key="3">
    <source>
        <dbReference type="ARBA" id="ARBA00012439"/>
    </source>
</evidence>
<evidence type="ECO:0000256" key="9">
    <source>
        <dbReference type="ARBA" id="ARBA00032380"/>
    </source>
</evidence>
<keyword evidence="6" id="KW-0479">Metal-binding</keyword>
<dbReference type="GO" id="GO:0005737">
    <property type="term" value="C:cytoplasm"/>
    <property type="evidence" value="ECO:0007669"/>
    <property type="project" value="UniProtKB-ARBA"/>
</dbReference>
<dbReference type="NCBIfam" id="NF045485">
    <property type="entry name" value="FPPsyn"/>
    <property type="match status" value="1"/>
</dbReference>
<sequence>MSALFQTFLEEARQLVDKKLPEYVRELEAEHRLKEAMLYSLEAGGKRVRPVLLLAVLEAYGQPILHGLDAACAIEMVHTYSLVHDDLPAMDDDDLRRGQPTNHKVFGEATAILAGDALLTQSFALIANADAPLSAETKVSIISALSKAAGASGMVGGQLADMFAEGKQLTVEQLANVHKRKTGELLAFSIEAGALIAGVSNEERSKLNEFGQEIGLLFQIKDDILDVEGDAIAIGKPVGSDAVNNKSTYPGLLGLEGAKTMLQTHYDRALQVLDELHLRGTLLEDLANYIVTRDH</sequence>
<evidence type="ECO:0000256" key="8">
    <source>
        <dbReference type="ARBA" id="ARBA00023229"/>
    </source>
</evidence>
<evidence type="ECO:0000313" key="13">
    <source>
        <dbReference type="EMBL" id="BAR97384.1"/>
    </source>
</evidence>
<dbReference type="EMBL" id="AB905204">
    <property type="protein sequence ID" value="BAR97384.1"/>
    <property type="molecule type" value="Genomic_DNA"/>
</dbReference>